<evidence type="ECO:0000313" key="2">
    <source>
        <dbReference type="EMBL" id="KAG6948359.1"/>
    </source>
</evidence>
<organism evidence="2 3">
    <name type="scientific">Phytophthora cactorum</name>
    <dbReference type="NCBI Taxonomy" id="29920"/>
    <lineage>
        <taxon>Eukaryota</taxon>
        <taxon>Sar</taxon>
        <taxon>Stramenopiles</taxon>
        <taxon>Oomycota</taxon>
        <taxon>Peronosporomycetes</taxon>
        <taxon>Peronosporales</taxon>
        <taxon>Peronosporaceae</taxon>
        <taxon>Phytophthora</taxon>
    </lineage>
</organism>
<dbReference type="EMBL" id="JAENGZ010001393">
    <property type="protein sequence ID" value="KAG6948359.1"/>
    <property type="molecule type" value="Genomic_DNA"/>
</dbReference>
<reference evidence="2" key="1">
    <citation type="submission" date="2021-01" db="EMBL/GenBank/DDBJ databases">
        <title>Phytophthora aleatoria, a newly-described species from Pinus radiata is distinct from Phytophthora cactorum isolates based on comparative genomics.</title>
        <authorList>
            <person name="Mcdougal R."/>
            <person name="Panda P."/>
            <person name="Williams N."/>
            <person name="Studholme D.J."/>
        </authorList>
    </citation>
    <scope>NUCLEOTIDE SEQUENCE</scope>
    <source>
        <strain evidence="2">NZFS 3830</strain>
    </source>
</reference>
<comment type="caution">
    <text evidence="2">The sequence shown here is derived from an EMBL/GenBank/DDBJ whole genome shotgun (WGS) entry which is preliminary data.</text>
</comment>
<name>A0A8T1TW20_9STRA</name>
<dbReference type="Proteomes" id="UP000688947">
    <property type="component" value="Unassembled WGS sequence"/>
</dbReference>
<evidence type="ECO:0000256" key="1">
    <source>
        <dbReference type="SAM" id="MobiDB-lite"/>
    </source>
</evidence>
<proteinExistence type="predicted"/>
<sequence length="98" mass="10269">MSDGEGLRSPKPSRRTRRKKTHRLQLSSATQPAIYAFSEDDATGFSDSTYEFEMPSTSDSAGPASWAPDLIVSAAAGTVSTTVDASGATVQKTSIATP</sequence>
<gene>
    <name evidence="2" type="ORF">JG687_00015525</name>
</gene>
<feature type="compositionally biased region" description="Basic residues" evidence="1">
    <location>
        <begin position="11"/>
        <end position="23"/>
    </location>
</feature>
<feature type="region of interest" description="Disordered" evidence="1">
    <location>
        <begin position="1"/>
        <end position="32"/>
    </location>
</feature>
<accession>A0A8T1TW20</accession>
<dbReference type="AlphaFoldDB" id="A0A8T1TW20"/>
<feature type="non-terminal residue" evidence="2">
    <location>
        <position position="98"/>
    </location>
</feature>
<evidence type="ECO:0000313" key="3">
    <source>
        <dbReference type="Proteomes" id="UP000688947"/>
    </source>
</evidence>
<protein>
    <submittedName>
        <fullName evidence="2">Uncharacterized protein</fullName>
    </submittedName>
</protein>